<dbReference type="EC" id="6.3.2.9" evidence="7 8"/>
<dbReference type="EMBL" id="DRUY01000103">
    <property type="protein sequence ID" value="HHI65492.1"/>
    <property type="molecule type" value="Genomic_DNA"/>
</dbReference>
<name>A0A7C5PQJ5_9BACT</name>
<evidence type="ECO:0000256" key="3">
    <source>
        <dbReference type="ARBA" id="ARBA00022490"/>
    </source>
</evidence>
<evidence type="ECO:0000256" key="6">
    <source>
        <dbReference type="ARBA" id="ARBA00022840"/>
    </source>
</evidence>
<dbReference type="NCBIfam" id="TIGR01087">
    <property type="entry name" value="murD"/>
    <property type="match status" value="1"/>
</dbReference>
<comment type="caution">
    <text evidence="11">The sequence shown here is derived from an EMBL/GenBank/DDBJ whole genome shotgun (WGS) entry which is preliminary data.</text>
</comment>
<keyword evidence="4 7" id="KW-0436">Ligase</keyword>
<accession>A0A7C5PQJ5</accession>
<dbReference type="Pfam" id="PF21799">
    <property type="entry name" value="MurD-like_N"/>
    <property type="match status" value="1"/>
</dbReference>
<dbReference type="Pfam" id="PF02875">
    <property type="entry name" value="Mur_ligase_C"/>
    <property type="match status" value="1"/>
</dbReference>
<organism evidence="11">
    <name type="scientific">Thermodesulfobium narugense</name>
    <dbReference type="NCBI Taxonomy" id="184064"/>
    <lineage>
        <taxon>Bacteria</taxon>
        <taxon>Pseudomonadati</taxon>
        <taxon>Thermodesulfobiota</taxon>
        <taxon>Thermodesulfobiia</taxon>
        <taxon>Thermodesulfobiales</taxon>
        <taxon>Thermodesulfobiaceae</taxon>
        <taxon>Thermodesulfobium</taxon>
    </lineage>
</organism>
<dbReference type="GO" id="GO:0005524">
    <property type="term" value="F:ATP binding"/>
    <property type="evidence" value="ECO:0007669"/>
    <property type="project" value="UniProtKB-UniRule"/>
</dbReference>
<dbReference type="SUPFAM" id="SSF53623">
    <property type="entry name" value="MurD-like peptide ligases, catalytic domain"/>
    <property type="match status" value="1"/>
</dbReference>
<keyword evidence="7 8" id="KW-0132">Cell division</keyword>
<dbReference type="PANTHER" id="PTHR43692:SF1">
    <property type="entry name" value="UDP-N-ACETYLMURAMOYLALANINE--D-GLUTAMATE LIGASE"/>
    <property type="match status" value="1"/>
</dbReference>
<evidence type="ECO:0000313" key="11">
    <source>
        <dbReference type="EMBL" id="HHI65492.1"/>
    </source>
</evidence>
<dbReference type="GO" id="GO:0009252">
    <property type="term" value="P:peptidoglycan biosynthetic process"/>
    <property type="evidence" value="ECO:0007669"/>
    <property type="project" value="UniProtKB-UniRule"/>
</dbReference>
<sequence length="466" mass="52752">MLLNWDRIFERIGFPKKIVIVGYGKSGFSIAKLISKELASVEIIVTDKDCLKFPEINEINYLLGEHNPKILKDASWIIKSPGVPLNLNFFKLAREKDIPVIGDLDLTFGLLPPDVNTIGVTGTNGKTTITEWIGYGFKIANMPHYIAGNVGTPLSEIIYNITPGSNLVLELSSYQIENSIFLKPRIAMITNLTLDHTDRYITFEDYINAKIHLFKNQESGYSIYNKDDQNIVKNLRDLNLKTKLLSVSKKEDFSIAGVINSDIVVKDNQNLVKITDLSNISIKGEHNIENALFVASSLYLSSVKPEYIEKTLSTFSGVEHRQEKFYICNGIIWINDSKSTNPESTIVALKTWGESKNLILILGGRDKKTPLDELVNLASKTCKAVILFGEAKSRFYEFFKDIQNVFVLDVFDEVIDKAFELAQPKDIVLFSPACASFDMFSNFEERGRIFKKKVIERYKINKEMIV</sequence>
<protein>
    <recommendedName>
        <fullName evidence="7 8">UDP-N-acetylmuramoylalanine--D-glutamate ligase</fullName>
        <ecNumber evidence="7 8">6.3.2.9</ecNumber>
    </recommendedName>
    <alternativeName>
        <fullName evidence="7">D-glutamic acid-adding enzyme</fullName>
    </alternativeName>
    <alternativeName>
        <fullName evidence="7">UDP-N-acetylmuramoyl-L-alanyl-D-glutamate synthetase</fullName>
    </alternativeName>
</protein>
<dbReference type="InterPro" id="IPR036615">
    <property type="entry name" value="Mur_ligase_C_dom_sf"/>
</dbReference>
<dbReference type="Gene3D" id="3.40.1190.10">
    <property type="entry name" value="Mur-like, catalytic domain"/>
    <property type="match status" value="1"/>
</dbReference>
<evidence type="ECO:0000256" key="1">
    <source>
        <dbReference type="ARBA" id="ARBA00004496"/>
    </source>
</evidence>
<keyword evidence="3 7" id="KW-0963">Cytoplasm</keyword>
<evidence type="ECO:0000256" key="7">
    <source>
        <dbReference type="HAMAP-Rule" id="MF_00639"/>
    </source>
</evidence>
<comment type="function">
    <text evidence="7 8">Cell wall formation. Catalyzes the addition of glutamate to the nucleotide precursor UDP-N-acetylmuramoyl-L-alanine (UMA).</text>
</comment>
<dbReference type="GO" id="GO:0071555">
    <property type="term" value="P:cell wall organization"/>
    <property type="evidence" value="ECO:0007669"/>
    <property type="project" value="UniProtKB-KW"/>
</dbReference>
<keyword evidence="7 8" id="KW-0131">Cell cycle</keyword>
<dbReference type="InterPro" id="IPR036565">
    <property type="entry name" value="Mur-like_cat_sf"/>
</dbReference>
<evidence type="ECO:0000259" key="9">
    <source>
        <dbReference type="Pfam" id="PF02875"/>
    </source>
</evidence>
<feature type="binding site" evidence="7">
    <location>
        <begin position="122"/>
        <end position="128"/>
    </location>
    <ligand>
        <name>ATP</name>
        <dbReference type="ChEBI" id="CHEBI:30616"/>
    </ligand>
</feature>
<dbReference type="GO" id="GO:0051301">
    <property type="term" value="P:cell division"/>
    <property type="evidence" value="ECO:0007669"/>
    <property type="project" value="UniProtKB-KW"/>
</dbReference>
<reference evidence="11" key="1">
    <citation type="journal article" date="2020" name="mSystems">
        <title>Genome- and Community-Level Interaction Insights into Carbon Utilization and Element Cycling Functions of Hydrothermarchaeota in Hydrothermal Sediment.</title>
        <authorList>
            <person name="Zhou Z."/>
            <person name="Liu Y."/>
            <person name="Xu W."/>
            <person name="Pan J."/>
            <person name="Luo Z.H."/>
            <person name="Li M."/>
        </authorList>
    </citation>
    <scope>NUCLEOTIDE SEQUENCE [LARGE SCALE GENOMIC DNA]</scope>
    <source>
        <strain evidence="11">SpSt-1019</strain>
    </source>
</reference>
<comment type="catalytic activity">
    <reaction evidence="7 8">
        <text>UDP-N-acetyl-alpha-D-muramoyl-L-alanine + D-glutamate + ATP = UDP-N-acetyl-alpha-D-muramoyl-L-alanyl-D-glutamate + ADP + phosphate + H(+)</text>
        <dbReference type="Rhea" id="RHEA:16429"/>
        <dbReference type="ChEBI" id="CHEBI:15378"/>
        <dbReference type="ChEBI" id="CHEBI:29986"/>
        <dbReference type="ChEBI" id="CHEBI:30616"/>
        <dbReference type="ChEBI" id="CHEBI:43474"/>
        <dbReference type="ChEBI" id="CHEBI:83898"/>
        <dbReference type="ChEBI" id="CHEBI:83900"/>
        <dbReference type="ChEBI" id="CHEBI:456216"/>
        <dbReference type="EC" id="6.3.2.9"/>
    </reaction>
</comment>
<evidence type="ECO:0000256" key="4">
    <source>
        <dbReference type="ARBA" id="ARBA00022598"/>
    </source>
</evidence>
<dbReference type="GO" id="GO:0008360">
    <property type="term" value="P:regulation of cell shape"/>
    <property type="evidence" value="ECO:0007669"/>
    <property type="project" value="UniProtKB-KW"/>
</dbReference>
<dbReference type="InterPro" id="IPR005762">
    <property type="entry name" value="MurD"/>
</dbReference>
<evidence type="ECO:0000256" key="8">
    <source>
        <dbReference type="RuleBase" id="RU003664"/>
    </source>
</evidence>
<dbReference type="InterPro" id="IPR004101">
    <property type="entry name" value="Mur_ligase_C"/>
</dbReference>
<dbReference type="AlphaFoldDB" id="A0A7C5PQJ5"/>
<proteinExistence type="inferred from homology"/>
<dbReference type="UniPathway" id="UPA00219"/>
<comment type="pathway">
    <text evidence="2 7 8">Cell wall biogenesis; peptidoglycan biosynthesis.</text>
</comment>
<dbReference type="Gene3D" id="3.40.50.720">
    <property type="entry name" value="NAD(P)-binding Rossmann-like Domain"/>
    <property type="match status" value="1"/>
</dbReference>
<keyword evidence="7 8" id="KW-0961">Cell wall biogenesis/degradation</keyword>
<feature type="domain" description="Mur ligase central" evidence="10">
    <location>
        <begin position="120"/>
        <end position="295"/>
    </location>
</feature>
<keyword evidence="7 8" id="KW-0573">Peptidoglycan synthesis</keyword>
<keyword evidence="6 7" id="KW-0067">ATP-binding</keyword>
<dbReference type="HAMAP" id="MF_00639">
    <property type="entry name" value="MurD"/>
    <property type="match status" value="1"/>
</dbReference>
<evidence type="ECO:0000259" key="10">
    <source>
        <dbReference type="Pfam" id="PF08245"/>
    </source>
</evidence>
<dbReference type="GO" id="GO:0005737">
    <property type="term" value="C:cytoplasm"/>
    <property type="evidence" value="ECO:0007669"/>
    <property type="project" value="UniProtKB-SubCell"/>
</dbReference>
<gene>
    <name evidence="7 11" type="primary">murD</name>
    <name evidence="11" type="ORF">ENL70_02960</name>
</gene>
<comment type="subcellular location">
    <subcellularLocation>
        <location evidence="1 7 8">Cytoplasm</location>
    </subcellularLocation>
</comment>
<dbReference type="PANTHER" id="PTHR43692">
    <property type="entry name" value="UDP-N-ACETYLMURAMOYLALANINE--D-GLUTAMATE LIGASE"/>
    <property type="match status" value="1"/>
</dbReference>
<keyword evidence="7 8" id="KW-0133">Cell shape</keyword>
<dbReference type="SUPFAM" id="SSF53244">
    <property type="entry name" value="MurD-like peptide ligases, peptide-binding domain"/>
    <property type="match status" value="1"/>
</dbReference>
<evidence type="ECO:0000256" key="5">
    <source>
        <dbReference type="ARBA" id="ARBA00022741"/>
    </source>
</evidence>
<dbReference type="Pfam" id="PF08245">
    <property type="entry name" value="Mur_ligase_M"/>
    <property type="match status" value="1"/>
</dbReference>
<dbReference type="Gene3D" id="3.90.190.20">
    <property type="entry name" value="Mur ligase, C-terminal domain"/>
    <property type="match status" value="1"/>
</dbReference>
<keyword evidence="5 7" id="KW-0547">Nucleotide-binding</keyword>
<feature type="domain" description="Mur ligase C-terminal" evidence="9">
    <location>
        <begin position="321"/>
        <end position="434"/>
    </location>
</feature>
<dbReference type="SUPFAM" id="SSF51984">
    <property type="entry name" value="MurCD N-terminal domain"/>
    <property type="match status" value="1"/>
</dbReference>
<comment type="similarity">
    <text evidence="7">Belongs to the MurCDEF family.</text>
</comment>
<dbReference type="GO" id="GO:0008764">
    <property type="term" value="F:UDP-N-acetylmuramoylalanine-D-glutamate ligase activity"/>
    <property type="evidence" value="ECO:0007669"/>
    <property type="project" value="UniProtKB-UniRule"/>
</dbReference>
<dbReference type="InterPro" id="IPR013221">
    <property type="entry name" value="Mur_ligase_cen"/>
</dbReference>
<evidence type="ECO:0000256" key="2">
    <source>
        <dbReference type="ARBA" id="ARBA00004752"/>
    </source>
</evidence>